<dbReference type="AlphaFoldDB" id="A0A6P8Q301"/>
<reference evidence="2" key="1">
    <citation type="submission" date="2025-08" db="UniProtKB">
        <authorList>
            <consortium name="RefSeq"/>
        </authorList>
    </citation>
    <scope>IDENTIFICATION</scope>
</reference>
<dbReference type="InParanoid" id="A0A6P8Q301"/>
<proteinExistence type="predicted"/>
<organism evidence="1 2">
    <name type="scientific">Geotrypetes seraphini</name>
    <name type="common">Gaboon caecilian</name>
    <name type="synonym">Caecilia seraphini</name>
    <dbReference type="NCBI Taxonomy" id="260995"/>
    <lineage>
        <taxon>Eukaryota</taxon>
        <taxon>Metazoa</taxon>
        <taxon>Chordata</taxon>
        <taxon>Craniata</taxon>
        <taxon>Vertebrata</taxon>
        <taxon>Euteleostomi</taxon>
        <taxon>Amphibia</taxon>
        <taxon>Gymnophiona</taxon>
        <taxon>Geotrypetes</taxon>
    </lineage>
</organism>
<dbReference type="GeneID" id="117355725"/>
<dbReference type="OrthoDB" id="9888309at2759"/>
<dbReference type="CTD" id="142488541"/>
<protein>
    <submittedName>
        <fullName evidence="2">Uncharacterized protein</fullName>
    </submittedName>
</protein>
<dbReference type="RefSeq" id="XP_033790579.1">
    <property type="nucleotide sequence ID" value="XM_033934688.1"/>
</dbReference>
<sequence>MTSSGAGGVTALTPLPELCTGGGGGSNVRRLNSSWGFHRKLSGKDSMSIGNSCFINRCSLSSLTLKGEQKVFGLPPCHRYPISKIPEELTSQQFSFDGNWRNVILPTPGGERVFVSNLGQKDSKESITMPNCVEGTRGTKLNKMPLLHVRKGLAADAPKTHEISFCNGYGTSSAAGFLLSATSSLNPKNGFIGNRSKTGNRSSGWLSLPRRQKHYQFSDPLSGASATYLRRLTIIATLEYDTIRQEKCKKIKKNKQPV</sequence>
<dbReference type="KEGG" id="gsh:117355725"/>
<dbReference type="InterPro" id="IPR040505">
    <property type="entry name" value="DUF5537"/>
</dbReference>
<dbReference type="Proteomes" id="UP000515159">
    <property type="component" value="Chromosome 2"/>
</dbReference>
<gene>
    <name evidence="2" type="primary">C2H8orf89</name>
</gene>
<accession>A0A6P8Q301</accession>
<evidence type="ECO:0000313" key="2">
    <source>
        <dbReference type="RefSeq" id="XP_033790579.1"/>
    </source>
</evidence>
<name>A0A6P8Q301_GEOSA</name>
<evidence type="ECO:0000313" key="1">
    <source>
        <dbReference type="Proteomes" id="UP000515159"/>
    </source>
</evidence>
<dbReference type="Pfam" id="PF17690">
    <property type="entry name" value="DUF5537"/>
    <property type="match status" value="1"/>
</dbReference>
<keyword evidence="1" id="KW-1185">Reference proteome</keyword>